<protein>
    <submittedName>
        <fullName evidence="1">DUF721 domain-containing protein</fullName>
    </submittedName>
</protein>
<dbReference type="Proteomes" id="UP000285655">
    <property type="component" value="Unassembled WGS sequence"/>
</dbReference>
<accession>A0A419DGJ2</accession>
<name>A0A419DGJ2_9BACT</name>
<dbReference type="Pfam" id="PF05258">
    <property type="entry name" value="DciA"/>
    <property type="match status" value="1"/>
</dbReference>
<reference evidence="1 2" key="1">
    <citation type="journal article" date="2017" name="ISME J.">
        <title>Energy and carbon metabolisms in a deep terrestrial subsurface fluid microbial community.</title>
        <authorList>
            <person name="Momper L."/>
            <person name="Jungbluth S.P."/>
            <person name="Lee M.D."/>
            <person name="Amend J.P."/>
        </authorList>
    </citation>
    <scope>NUCLEOTIDE SEQUENCE [LARGE SCALE GENOMIC DNA]</scope>
    <source>
        <strain evidence="1">SURF_29</strain>
    </source>
</reference>
<evidence type="ECO:0000313" key="2">
    <source>
        <dbReference type="Proteomes" id="UP000285655"/>
    </source>
</evidence>
<proteinExistence type="predicted"/>
<comment type="caution">
    <text evidence="1">The sequence shown here is derived from an EMBL/GenBank/DDBJ whole genome shotgun (WGS) entry which is preliminary data.</text>
</comment>
<dbReference type="EMBL" id="QZJW01000002">
    <property type="protein sequence ID" value="RJO62256.1"/>
    <property type="molecule type" value="Genomic_DNA"/>
</dbReference>
<gene>
    <name evidence="1" type="ORF">C4544_00160</name>
</gene>
<organism evidence="1 2">
    <name type="scientific">candidate division WS5 bacterium</name>
    <dbReference type="NCBI Taxonomy" id="2093353"/>
    <lineage>
        <taxon>Bacteria</taxon>
        <taxon>candidate division WS5</taxon>
    </lineage>
</organism>
<dbReference type="InterPro" id="IPR007922">
    <property type="entry name" value="DciA-like"/>
</dbReference>
<dbReference type="AlphaFoldDB" id="A0A419DGJ2"/>
<evidence type="ECO:0000313" key="1">
    <source>
        <dbReference type="EMBL" id="RJO62256.1"/>
    </source>
</evidence>
<sequence>MGIQHTEHRIQNTKAVSGNLADIFQKRLSQLGIKKQVDAALICEAFNDAIMEVFGEKGQKNVKAISYKDNMLKVGVSSSAWAQEVSLRQIELKQSNIIRIKYKIDEF</sequence>